<dbReference type="Pfam" id="PF00651">
    <property type="entry name" value="BTB"/>
    <property type="match status" value="1"/>
</dbReference>
<dbReference type="InterPro" id="IPR008974">
    <property type="entry name" value="TRAF-like"/>
</dbReference>
<dbReference type="Gene3D" id="1.25.40.420">
    <property type="match status" value="1"/>
</dbReference>
<feature type="domain" description="BTB" evidence="1">
    <location>
        <begin position="221"/>
        <end position="285"/>
    </location>
</feature>
<dbReference type="WBParaSite" id="SPAL_0000920100.1">
    <property type="protein sequence ID" value="SPAL_0000920100.1"/>
    <property type="gene ID" value="SPAL_0000920100"/>
</dbReference>
<dbReference type="InterPro" id="IPR000210">
    <property type="entry name" value="BTB/POZ_dom"/>
</dbReference>
<dbReference type="Gene3D" id="2.60.210.10">
    <property type="entry name" value="Apoptosis, Tumor Necrosis Factor Receptor Associated Protein 2, Chain A"/>
    <property type="match status" value="1"/>
</dbReference>
<evidence type="ECO:0000259" key="1">
    <source>
        <dbReference type="PROSITE" id="PS50097"/>
    </source>
</evidence>
<keyword evidence="2" id="KW-1185">Reference proteome</keyword>
<dbReference type="SMART" id="SM00225">
    <property type="entry name" value="BTB"/>
    <property type="match status" value="1"/>
</dbReference>
<name>A0A0N5BTM0_STREA</name>
<reference evidence="3" key="1">
    <citation type="submission" date="2017-02" db="UniProtKB">
        <authorList>
            <consortium name="WormBaseParasite"/>
        </authorList>
    </citation>
    <scope>IDENTIFICATION</scope>
</reference>
<dbReference type="CDD" id="cd14733">
    <property type="entry name" value="BACK"/>
    <property type="match status" value="1"/>
</dbReference>
<dbReference type="AlphaFoldDB" id="A0A0N5BTM0"/>
<dbReference type="STRING" id="174720.A0A0N5BTM0"/>
<dbReference type="PROSITE" id="PS50097">
    <property type="entry name" value="BTB"/>
    <property type="match status" value="1"/>
</dbReference>
<dbReference type="Proteomes" id="UP000046392">
    <property type="component" value="Unplaced"/>
</dbReference>
<dbReference type="CDD" id="cd18186">
    <property type="entry name" value="BTB_POZ_ZBTB_KLHL-like"/>
    <property type="match status" value="1"/>
</dbReference>
<dbReference type="SUPFAM" id="SSF54695">
    <property type="entry name" value="POZ domain"/>
    <property type="match status" value="1"/>
</dbReference>
<organism evidence="2 3">
    <name type="scientific">Strongyloides papillosus</name>
    <name type="common">Intestinal threadworm</name>
    <dbReference type="NCBI Taxonomy" id="174720"/>
    <lineage>
        <taxon>Eukaryota</taxon>
        <taxon>Metazoa</taxon>
        <taxon>Ecdysozoa</taxon>
        <taxon>Nematoda</taxon>
        <taxon>Chromadorea</taxon>
        <taxon>Rhabditida</taxon>
        <taxon>Tylenchina</taxon>
        <taxon>Panagrolaimomorpha</taxon>
        <taxon>Strongyloidoidea</taxon>
        <taxon>Strongyloididae</taxon>
        <taxon>Strongyloides</taxon>
    </lineage>
</organism>
<evidence type="ECO:0000313" key="2">
    <source>
        <dbReference type="Proteomes" id="UP000046392"/>
    </source>
</evidence>
<protein>
    <submittedName>
        <fullName evidence="3">BTB domain-containing protein</fullName>
    </submittedName>
</protein>
<dbReference type="SUPFAM" id="SSF49599">
    <property type="entry name" value="TRAF domain-like"/>
    <property type="match status" value="1"/>
</dbReference>
<dbReference type="InterPro" id="IPR011333">
    <property type="entry name" value="SKP1/BTB/POZ_sf"/>
</dbReference>
<dbReference type="Gene3D" id="3.30.710.10">
    <property type="entry name" value="Potassium Channel Kv1.1, Chain A"/>
    <property type="match status" value="1"/>
</dbReference>
<evidence type="ECO:0000313" key="3">
    <source>
        <dbReference type="WBParaSite" id="SPAL_0000920100.1"/>
    </source>
</evidence>
<proteinExistence type="predicted"/>
<sequence length="383" mass="43914">MSNVTRSELDLVINKIGNVSMEDNFSMPAFRSTNRTQYEPLRISHSWTIKDFPSIITSGEQQLCLSSSTFVSEVAPEIYWRMCMFPRGGNLGGTRNGFIFMEVTSTSKYKKLTVKAKHKYIIKSHGFGAHDWNSDVFINTNSLHPDNPIVHCSIFCIPLSRIDNYLYGDGSLDICCEMQIIPNDKGIFCKEEPVKPPMDDVSHYINHASPLKKMYDSSDEADCEIICNGEVLKVHKFMLIAYSPVFRAMFEHKETKEAEENTIKIVDAELPTLQMMIDYIYTGTIPELLNDDQIVDLLQLADKYDIQPLNHLCQDRLIFHLTELNVCELLQVSEACEAQSLMDACVRLVARNLKHIVESKEWLEMENTHPQLIINVMKQIMKR</sequence>
<dbReference type="PANTHER" id="PTHR24413">
    <property type="entry name" value="SPECKLE-TYPE POZ PROTEIN"/>
    <property type="match status" value="1"/>
</dbReference>
<accession>A0A0N5BTM0</accession>